<dbReference type="Proteomes" id="UP000044071">
    <property type="component" value="Unassembled WGS sequence"/>
</dbReference>
<evidence type="ECO:0000313" key="2">
    <source>
        <dbReference type="Proteomes" id="UP000044071"/>
    </source>
</evidence>
<dbReference type="EMBL" id="CCSB01000001">
    <property type="protein sequence ID" value="CDZ77138.1"/>
    <property type="molecule type" value="Genomic_DNA"/>
</dbReference>
<reference evidence="1 2" key="1">
    <citation type="submission" date="2014-06" db="EMBL/GenBank/DDBJ databases">
        <authorList>
            <person name="Urmite Genomes Urmite Genomes"/>
        </authorList>
    </citation>
    <scope>NUCLEOTIDE SEQUENCE [LARGE SCALE GENOMIC DNA]</scope>
</reference>
<name>A0A078KZG3_9GAMM</name>
<dbReference type="AlphaFoldDB" id="A0A078KZG3"/>
<evidence type="ECO:0000313" key="1">
    <source>
        <dbReference type="EMBL" id="CDZ77138.1"/>
    </source>
</evidence>
<proteinExistence type="predicted"/>
<protein>
    <submittedName>
        <fullName evidence="1">Uncharacterized protein</fullName>
    </submittedName>
</protein>
<keyword evidence="2" id="KW-1185">Reference proteome</keyword>
<accession>A0A078KZG3</accession>
<organism evidence="1 2">
    <name type="scientific">Legionella massiliensis</name>
    <dbReference type="NCBI Taxonomy" id="1034943"/>
    <lineage>
        <taxon>Bacteria</taxon>
        <taxon>Pseudomonadati</taxon>
        <taxon>Pseudomonadota</taxon>
        <taxon>Gammaproteobacteria</taxon>
        <taxon>Legionellales</taxon>
        <taxon>Legionellaceae</taxon>
        <taxon>Legionella</taxon>
    </lineage>
</organism>
<gene>
    <name evidence="1" type="ORF">BN59_01420</name>
</gene>
<sequence length="301" mass="33916">MPYTVSFFSNTEENVLVAGHKGKLMLDGREKPFKGQKGLTCSIESRQRLRLIVGKAAESSEELEVQNARKAEKALKSLKVVMSKPALDYEELHETSVAILQSLGYVIEEEIFKNPYFVKLKHAKIAGGAIPESTSSIRVFRTLVMKEKAQVTYSAVLEALDAQLGLKNAEWSIESGFEGLRQALITNGQIMFQGKFGRCFYGAGDVIHHPDESTEDRKAFYFRKNTIRASAWTHCVVVDQVKLVNGVPFVFFKDPYDVSKPGQADNVYMISYQSFVERLSDRYGIKREASEEATFGVCRKW</sequence>
<dbReference type="OrthoDB" id="5651579at2"/>
<dbReference type="RefSeq" id="WP_043873536.1">
    <property type="nucleotide sequence ID" value="NZ_CCVW01000001.1"/>
</dbReference>